<organism evidence="9 10">
    <name type="scientific">Methanosphaera cuniculi</name>
    <dbReference type="NCBI Taxonomy" id="1077256"/>
    <lineage>
        <taxon>Archaea</taxon>
        <taxon>Methanobacteriati</taxon>
        <taxon>Methanobacteriota</taxon>
        <taxon>Methanomada group</taxon>
        <taxon>Methanobacteria</taxon>
        <taxon>Methanobacteriales</taxon>
        <taxon>Methanobacteriaceae</taxon>
        <taxon>Methanosphaera</taxon>
    </lineage>
</organism>
<feature type="region of interest" description="Disordered" evidence="7">
    <location>
        <begin position="216"/>
        <end position="245"/>
    </location>
</feature>
<keyword evidence="4" id="KW-0862">Zinc</keyword>
<name>A0A2V2BV77_9EURY</name>
<evidence type="ECO:0000256" key="6">
    <source>
        <dbReference type="SAM" id="Coils"/>
    </source>
</evidence>
<evidence type="ECO:0000313" key="10">
    <source>
        <dbReference type="Proteomes" id="UP000246004"/>
    </source>
</evidence>
<dbReference type="EMBL" id="LWMS01000012">
    <property type="protein sequence ID" value="PWL08571.1"/>
    <property type="molecule type" value="Genomic_DNA"/>
</dbReference>
<dbReference type="RefSeq" id="WP_095608915.1">
    <property type="nucleotide sequence ID" value="NZ_LMVN01000023.1"/>
</dbReference>
<feature type="compositionally biased region" description="Basic and acidic residues" evidence="7">
    <location>
        <begin position="216"/>
        <end position="235"/>
    </location>
</feature>
<dbReference type="SUPFAM" id="SSF102712">
    <property type="entry name" value="JAB1/MPN domain"/>
    <property type="match status" value="1"/>
</dbReference>
<dbReference type="OrthoDB" id="4612at2157"/>
<keyword evidence="6" id="KW-0175">Coiled coil</keyword>
<evidence type="ECO:0000256" key="7">
    <source>
        <dbReference type="SAM" id="MobiDB-lite"/>
    </source>
</evidence>
<dbReference type="GO" id="GO:0008237">
    <property type="term" value="F:metallopeptidase activity"/>
    <property type="evidence" value="ECO:0007669"/>
    <property type="project" value="UniProtKB-KW"/>
</dbReference>
<dbReference type="Proteomes" id="UP000246004">
    <property type="component" value="Unassembled WGS sequence"/>
</dbReference>
<protein>
    <submittedName>
        <fullName evidence="9">Mov34/MPN/PAD-1 family protein</fullName>
    </submittedName>
</protein>
<dbReference type="GO" id="GO:0006508">
    <property type="term" value="P:proteolysis"/>
    <property type="evidence" value="ECO:0007669"/>
    <property type="project" value="UniProtKB-KW"/>
</dbReference>
<keyword evidence="5" id="KW-0482">Metalloprotease</keyword>
<feature type="coiled-coil region" evidence="6">
    <location>
        <begin position="335"/>
        <end position="365"/>
    </location>
</feature>
<evidence type="ECO:0000256" key="5">
    <source>
        <dbReference type="ARBA" id="ARBA00023049"/>
    </source>
</evidence>
<evidence type="ECO:0000259" key="8">
    <source>
        <dbReference type="PROSITE" id="PS50249"/>
    </source>
</evidence>
<reference evidence="9 10" key="1">
    <citation type="submission" date="2016-04" db="EMBL/GenBank/DDBJ databases">
        <title>Genome sequence of Methanosphaera cuniculi DSM 4103.</title>
        <authorList>
            <person name="Poehlein A."/>
            <person name="Seedorf H."/>
            <person name="Daniel R."/>
        </authorList>
    </citation>
    <scope>NUCLEOTIDE SEQUENCE [LARGE SCALE GENOMIC DNA]</scope>
    <source>
        <strain evidence="9 10">DSM 4103</strain>
    </source>
</reference>
<feature type="domain" description="MPN" evidence="8">
    <location>
        <begin position="20"/>
        <end position="144"/>
    </location>
</feature>
<dbReference type="Pfam" id="PF14464">
    <property type="entry name" value="Prok-JAB"/>
    <property type="match status" value="1"/>
</dbReference>
<dbReference type="InterPro" id="IPR037518">
    <property type="entry name" value="MPN"/>
</dbReference>
<evidence type="ECO:0000256" key="2">
    <source>
        <dbReference type="ARBA" id="ARBA00022723"/>
    </source>
</evidence>
<gene>
    <name evidence="9" type="ORF">MSCUN_05500</name>
</gene>
<dbReference type="CDD" id="cd14686">
    <property type="entry name" value="bZIP"/>
    <property type="match status" value="1"/>
</dbReference>
<sequence length="365" mass="41345">MNFNKFLTKLLGNDKKIEEVQVDQKVIDEIVKIARNADPNEYVALLSGKREKQILKITGLIFLPYAASNTSAVMQIFMKPMTTTAVGSVHSHPGPSNMPSDADLQFFSQNGFFHMIICQPYTPYTIGSYDQAGNPIPFTIKDLGEDVDIKNLEDFDIDDDFDEEFLKEMKEDDDEDDDVKSTDIYHQDLINQIPNSTQPTNISENISMSQDYIENNDKNIDSSVDKNIDNNNNDKSEDENMQQDEQPQDANIIELQIEVGDELITKKIPLPPEYEPGDDIEVSICTDKTPGDSIDEISLNVIKQGVSMDNNHVIDITPETKEIESKQVEEPAKSSTEIEEEIKAMEADIEKLKEENERLKKLNNE</sequence>
<evidence type="ECO:0000256" key="4">
    <source>
        <dbReference type="ARBA" id="ARBA00022833"/>
    </source>
</evidence>
<keyword evidence="2" id="KW-0479">Metal-binding</keyword>
<dbReference type="Gene3D" id="3.40.140.10">
    <property type="entry name" value="Cytidine Deaminase, domain 2"/>
    <property type="match status" value="1"/>
</dbReference>
<dbReference type="GO" id="GO:0046872">
    <property type="term" value="F:metal ion binding"/>
    <property type="evidence" value="ECO:0007669"/>
    <property type="project" value="UniProtKB-KW"/>
</dbReference>
<evidence type="ECO:0000313" key="9">
    <source>
        <dbReference type="EMBL" id="PWL08571.1"/>
    </source>
</evidence>
<keyword evidence="1" id="KW-0645">Protease</keyword>
<accession>A0A2V2BV77</accession>
<dbReference type="PROSITE" id="PS50249">
    <property type="entry name" value="MPN"/>
    <property type="match status" value="1"/>
</dbReference>
<evidence type="ECO:0000256" key="1">
    <source>
        <dbReference type="ARBA" id="ARBA00022670"/>
    </source>
</evidence>
<dbReference type="InterPro" id="IPR028090">
    <property type="entry name" value="JAB_dom_prok"/>
</dbReference>
<keyword evidence="3" id="KW-0378">Hydrolase</keyword>
<proteinExistence type="predicted"/>
<comment type="caution">
    <text evidence="9">The sequence shown here is derived from an EMBL/GenBank/DDBJ whole genome shotgun (WGS) entry which is preliminary data.</text>
</comment>
<dbReference type="AlphaFoldDB" id="A0A2V2BV77"/>
<evidence type="ECO:0000256" key="3">
    <source>
        <dbReference type="ARBA" id="ARBA00022801"/>
    </source>
</evidence>